<evidence type="ECO:0000256" key="2">
    <source>
        <dbReference type="ARBA" id="ARBA00022692"/>
    </source>
</evidence>
<organism evidence="6 7">
    <name type="scientific">Actinomycetospora chlora</name>
    <dbReference type="NCBI Taxonomy" id="663608"/>
    <lineage>
        <taxon>Bacteria</taxon>
        <taxon>Bacillati</taxon>
        <taxon>Actinomycetota</taxon>
        <taxon>Actinomycetes</taxon>
        <taxon>Pseudonocardiales</taxon>
        <taxon>Pseudonocardiaceae</taxon>
        <taxon>Actinomycetospora</taxon>
    </lineage>
</organism>
<keyword evidence="3 5" id="KW-1133">Transmembrane helix</keyword>
<keyword evidence="7" id="KW-1185">Reference proteome</keyword>
<name>A0ABP9A5A9_9PSEU</name>
<keyword evidence="4 5" id="KW-0472">Membrane</keyword>
<gene>
    <name evidence="6" type="ORF">GCM10023200_03170</name>
</gene>
<keyword evidence="2 5" id="KW-0812">Transmembrane</keyword>
<dbReference type="EMBL" id="BAABHO010000002">
    <property type="protein sequence ID" value="GAA4774051.1"/>
    <property type="molecule type" value="Genomic_DNA"/>
</dbReference>
<dbReference type="Proteomes" id="UP001500928">
    <property type="component" value="Unassembled WGS sequence"/>
</dbReference>
<protein>
    <submittedName>
        <fullName evidence="6">DoxX family protein</fullName>
    </submittedName>
</protein>
<sequence length="119" mass="12643">MTPVADPVWPVVVLAVIQVVDGLLCREPIRPIAQCSDDVAFPRRLWWLAPTAKFAAAAGLVAGIWVPYVGAAAGAGLVLYFLRAVGAHVRVRDFGRNLFLNATGMLAICVAVTTVAFLV</sequence>
<evidence type="ECO:0000256" key="1">
    <source>
        <dbReference type="ARBA" id="ARBA00004141"/>
    </source>
</evidence>
<comment type="caution">
    <text evidence="6">The sequence shown here is derived from an EMBL/GenBank/DDBJ whole genome shotgun (WGS) entry which is preliminary data.</text>
</comment>
<evidence type="ECO:0000313" key="6">
    <source>
        <dbReference type="EMBL" id="GAA4774051.1"/>
    </source>
</evidence>
<dbReference type="Pfam" id="PF13564">
    <property type="entry name" value="DoxX_2"/>
    <property type="match status" value="1"/>
</dbReference>
<evidence type="ECO:0000256" key="5">
    <source>
        <dbReference type="SAM" id="Phobius"/>
    </source>
</evidence>
<feature type="transmembrane region" description="Helical" evidence="5">
    <location>
        <begin position="68"/>
        <end position="86"/>
    </location>
</feature>
<comment type="subcellular location">
    <subcellularLocation>
        <location evidence="1">Membrane</location>
        <topology evidence="1">Multi-pass membrane protein</topology>
    </subcellularLocation>
</comment>
<accession>A0ABP9A5A9</accession>
<dbReference type="InterPro" id="IPR032808">
    <property type="entry name" value="DoxX"/>
</dbReference>
<evidence type="ECO:0000313" key="7">
    <source>
        <dbReference type="Proteomes" id="UP001500928"/>
    </source>
</evidence>
<dbReference type="RefSeq" id="WP_345410585.1">
    <property type="nucleotide sequence ID" value="NZ_BAABHO010000002.1"/>
</dbReference>
<reference evidence="7" key="1">
    <citation type="journal article" date="2019" name="Int. J. Syst. Evol. Microbiol.">
        <title>The Global Catalogue of Microorganisms (GCM) 10K type strain sequencing project: providing services to taxonomists for standard genome sequencing and annotation.</title>
        <authorList>
            <consortium name="The Broad Institute Genomics Platform"/>
            <consortium name="The Broad Institute Genome Sequencing Center for Infectious Disease"/>
            <person name="Wu L."/>
            <person name="Ma J."/>
        </authorList>
    </citation>
    <scope>NUCLEOTIDE SEQUENCE [LARGE SCALE GENOMIC DNA]</scope>
    <source>
        <strain evidence="7">JCM 17979</strain>
    </source>
</reference>
<evidence type="ECO:0000256" key="4">
    <source>
        <dbReference type="ARBA" id="ARBA00023136"/>
    </source>
</evidence>
<evidence type="ECO:0000256" key="3">
    <source>
        <dbReference type="ARBA" id="ARBA00022989"/>
    </source>
</evidence>
<feature type="transmembrane region" description="Helical" evidence="5">
    <location>
        <begin position="98"/>
        <end position="118"/>
    </location>
</feature>
<proteinExistence type="predicted"/>